<dbReference type="RefSeq" id="XP_033457775.1">
    <property type="nucleotide sequence ID" value="XM_033602631.1"/>
</dbReference>
<dbReference type="PROSITE" id="PS51340">
    <property type="entry name" value="MOSC"/>
    <property type="match status" value="1"/>
</dbReference>
<dbReference type="Pfam" id="PF03473">
    <property type="entry name" value="MOSC"/>
    <property type="match status" value="1"/>
</dbReference>
<dbReference type="InterPro" id="IPR011037">
    <property type="entry name" value="Pyrv_Knase-like_insert_dom_sf"/>
</dbReference>
<dbReference type="Pfam" id="PF03476">
    <property type="entry name" value="MOSC_N"/>
    <property type="match status" value="1"/>
</dbReference>
<dbReference type="InterPro" id="IPR005302">
    <property type="entry name" value="MoCF_Sase_C"/>
</dbReference>
<reference evidence="3" key="3">
    <citation type="submission" date="2025-08" db="UniProtKB">
        <authorList>
            <consortium name="RefSeq"/>
        </authorList>
    </citation>
    <scope>IDENTIFICATION</scope>
    <source>
        <strain evidence="3">CBS 342.82</strain>
    </source>
</reference>
<dbReference type="SUPFAM" id="SSF141673">
    <property type="entry name" value="MOSC N-terminal domain-like"/>
    <property type="match status" value="1"/>
</dbReference>
<dbReference type="InterPro" id="IPR005303">
    <property type="entry name" value="MOCOS_middle"/>
</dbReference>
<dbReference type="SUPFAM" id="SSF50800">
    <property type="entry name" value="PK beta-barrel domain-like"/>
    <property type="match status" value="1"/>
</dbReference>
<sequence>MQISRLLTYPIKSLRAVELESSELTQLGFPYDRRFMLLEVTKDTDDGKVKYENIHIAIYYKAALFRQRLSLPGPDPIAEPGEITVSFHPPDDDGDGHTPREIVVPLTPGNTADLEVIEVVMHQSATRAYLMGQKYTDFFSACFGMPVVLAYLGEHQRPVRMSHDVRDPTTSGPWQEQEKNSWLGSLSSMTASASSYILGGGAKSEPRITFADCAPYLVASERSLEDLHRRLPEGELMDITKFRPNIVVSGADEPWEEDFWTELTVAGTTRIACVQNCGRCLSINVDYATGAGGVSAAGKMLKLMQKDRRVDPGMKYSPIFGRYAFIGSEAQGHSIRVGDVVKVSKRTEQRTVFGMSSPWPERDITIVNLVDALTFEVRRLGRPLHSLISTFVPCTGFG</sequence>
<reference evidence="3" key="2">
    <citation type="submission" date="2020-04" db="EMBL/GenBank/DDBJ databases">
        <authorList>
            <consortium name="NCBI Genome Project"/>
        </authorList>
    </citation>
    <scope>NUCLEOTIDE SEQUENCE</scope>
    <source>
        <strain evidence="3">CBS 342.82</strain>
    </source>
</reference>
<evidence type="ECO:0000259" key="1">
    <source>
        <dbReference type="PROSITE" id="PS51340"/>
    </source>
</evidence>
<gene>
    <name evidence="3" type="ORF">K489DRAFT_361229</name>
</gene>
<dbReference type="PANTHER" id="PTHR14237:SF34">
    <property type="entry name" value="MOSC DOMAIN PROTEIN (AFU_ORTHOLOGUE AFUA_2G07820)"/>
    <property type="match status" value="1"/>
</dbReference>
<keyword evidence="2" id="KW-1185">Reference proteome</keyword>
<dbReference type="PANTHER" id="PTHR14237">
    <property type="entry name" value="MOLYBDOPTERIN COFACTOR SULFURASE MOSC"/>
    <property type="match status" value="1"/>
</dbReference>
<evidence type="ECO:0000313" key="3">
    <source>
        <dbReference type="RefSeq" id="XP_033457775.1"/>
    </source>
</evidence>
<reference evidence="3" key="1">
    <citation type="submission" date="2020-01" db="EMBL/GenBank/DDBJ databases">
        <authorList>
            <consortium name="DOE Joint Genome Institute"/>
            <person name="Haridas S."/>
            <person name="Albert R."/>
            <person name="Binder M."/>
            <person name="Bloem J."/>
            <person name="Labutti K."/>
            <person name="Salamov A."/>
            <person name="Andreopoulos B."/>
            <person name="Baker S.E."/>
            <person name="Barry K."/>
            <person name="Bills G."/>
            <person name="Bluhm B.H."/>
            <person name="Cannon C."/>
            <person name="Castanera R."/>
            <person name="Culley D.E."/>
            <person name="Daum C."/>
            <person name="Ezra D."/>
            <person name="Gonzalez J.B."/>
            <person name="Henrissat B."/>
            <person name="Kuo A."/>
            <person name="Liang C."/>
            <person name="Lipzen A."/>
            <person name="Lutzoni F."/>
            <person name="Magnuson J."/>
            <person name="Mondo S."/>
            <person name="Nolan M."/>
            <person name="Ohm R."/>
            <person name="Pangilinan J."/>
            <person name="Park H.-J."/>
            <person name="Ramirez L."/>
            <person name="Alfaro M."/>
            <person name="Sun H."/>
            <person name="Tritt A."/>
            <person name="Yoshinaga Y."/>
            <person name="Zwiers L.-H."/>
            <person name="Turgeon B.G."/>
            <person name="Goodwin S.B."/>
            <person name="Spatafora J.W."/>
            <person name="Crous P.W."/>
            <person name="Grigoriev I.V."/>
        </authorList>
    </citation>
    <scope>NUCLEOTIDE SEQUENCE</scope>
    <source>
        <strain evidence="3">CBS 342.82</strain>
    </source>
</reference>
<name>A0A6J3LZQ5_9PEZI</name>
<accession>A0A6J3LZQ5</accession>
<dbReference type="OrthoDB" id="17255at2759"/>
<dbReference type="GO" id="GO:0030151">
    <property type="term" value="F:molybdenum ion binding"/>
    <property type="evidence" value="ECO:0007669"/>
    <property type="project" value="InterPro"/>
</dbReference>
<protein>
    <recommendedName>
        <fullName evidence="1">MOSC domain-containing protein</fullName>
    </recommendedName>
</protein>
<proteinExistence type="predicted"/>
<dbReference type="GO" id="GO:0030170">
    <property type="term" value="F:pyridoxal phosphate binding"/>
    <property type="evidence" value="ECO:0007669"/>
    <property type="project" value="InterPro"/>
</dbReference>
<dbReference type="GO" id="GO:0003824">
    <property type="term" value="F:catalytic activity"/>
    <property type="evidence" value="ECO:0007669"/>
    <property type="project" value="InterPro"/>
</dbReference>
<dbReference type="GeneID" id="54360431"/>
<organism evidence="3">
    <name type="scientific">Dissoconium aciculare CBS 342.82</name>
    <dbReference type="NCBI Taxonomy" id="1314786"/>
    <lineage>
        <taxon>Eukaryota</taxon>
        <taxon>Fungi</taxon>
        <taxon>Dikarya</taxon>
        <taxon>Ascomycota</taxon>
        <taxon>Pezizomycotina</taxon>
        <taxon>Dothideomycetes</taxon>
        <taxon>Dothideomycetidae</taxon>
        <taxon>Mycosphaerellales</taxon>
        <taxon>Dissoconiaceae</taxon>
        <taxon>Dissoconium</taxon>
    </lineage>
</organism>
<dbReference type="AlphaFoldDB" id="A0A6J3LZQ5"/>
<evidence type="ECO:0000313" key="2">
    <source>
        <dbReference type="Proteomes" id="UP000504637"/>
    </source>
</evidence>
<feature type="domain" description="MOSC" evidence="1">
    <location>
        <begin position="189"/>
        <end position="344"/>
    </location>
</feature>
<dbReference type="Proteomes" id="UP000504637">
    <property type="component" value="Unplaced"/>
</dbReference>